<feature type="region of interest" description="Disordered" evidence="1">
    <location>
        <begin position="24"/>
        <end position="43"/>
    </location>
</feature>
<evidence type="ECO:0000313" key="4">
    <source>
        <dbReference type="Proteomes" id="UP000326852"/>
    </source>
</evidence>
<sequence length="165" mass="16595">MRKAAAAIPILALLLITGCGAEPTEPGAASAPASGPASAPASAAAGAGSTAEAVALDSAGETCRRLLGADGNGPLQQVTSLVKIGGGTSRFEGSVETARALHQEIQGLAKDAPEQMLPQLKELSSPVENTLMIADSPGSAWTFNPETWSRAAAELETGCAPYRAR</sequence>
<dbReference type="RefSeq" id="WP_152271253.1">
    <property type="nucleotide sequence ID" value="NZ_VTFX01000001.1"/>
</dbReference>
<proteinExistence type="predicted"/>
<accession>A0A5N6MUL9</accession>
<protein>
    <submittedName>
        <fullName evidence="3">Uncharacterized protein</fullName>
    </submittedName>
</protein>
<dbReference type="Proteomes" id="UP000326852">
    <property type="component" value="Unassembled WGS sequence"/>
</dbReference>
<evidence type="ECO:0000313" key="3">
    <source>
        <dbReference type="EMBL" id="KAD4060011.1"/>
    </source>
</evidence>
<feature type="chain" id="PRO_5024951350" evidence="2">
    <location>
        <begin position="22"/>
        <end position="165"/>
    </location>
</feature>
<evidence type="ECO:0000256" key="1">
    <source>
        <dbReference type="SAM" id="MobiDB-lite"/>
    </source>
</evidence>
<dbReference type="AlphaFoldDB" id="A0A5N6MUL9"/>
<dbReference type="EMBL" id="VTFX01000001">
    <property type="protein sequence ID" value="KAD4060011.1"/>
    <property type="molecule type" value="Genomic_DNA"/>
</dbReference>
<dbReference type="PROSITE" id="PS51257">
    <property type="entry name" value="PROKAR_LIPOPROTEIN"/>
    <property type="match status" value="1"/>
</dbReference>
<organism evidence="3 4">
    <name type="scientific">Arthrobacter yangruifuii</name>
    <dbReference type="NCBI Taxonomy" id="2606616"/>
    <lineage>
        <taxon>Bacteria</taxon>
        <taxon>Bacillati</taxon>
        <taxon>Actinomycetota</taxon>
        <taxon>Actinomycetes</taxon>
        <taxon>Micrococcales</taxon>
        <taxon>Micrococcaceae</taxon>
        <taxon>Arthrobacter</taxon>
    </lineage>
</organism>
<gene>
    <name evidence="3" type="ORF">GD627_02755</name>
</gene>
<name>A0A5N6MUL9_9MICC</name>
<evidence type="ECO:0000256" key="2">
    <source>
        <dbReference type="SAM" id="SignalP"/>
    </source>
</evidence>
<keyword evidence="4" id="KW-1185">Reference proteome</keyword>
<feature type="signal peptide" evidence="2">
    <location>
        <begin position="1"/>
        <end position="21"/>
    </location>
</feature>
<keyword evidence="2" id="KW-0732">Signal</keyword>
<reference evidence="3 4" key="1">
    <citation type="submission" date="2019-08" db="EMBL/GenBank/DDBJ databases">
        <title>Arthrobacter sp. nov., isolated from plateau pika and Tibetan wild ass.</title>
        <authorList>
            <person name="Ge Y."/>
        </authorList>
    </citation>
    <scope>NUCLEOTIDE SEQUENCE [LARGE SCALE GENOMIC DNA]</scope>
    <source>
        <strain evidence="3 4">785</strain>
    </source>
</reference>
<comment type="caution">
    <text evidence="3">The sequence shown here is derived from an EMBL/GenBank/DDBJ whole genome shotgun (WGS) entry which is preliminary data.</text>
</comment>